<dbReference type="InterPro" id="IPR051620">
    <property type="entry name" value="ORF904-like_C"/>
</dbReference>
<keyword evidence="3" id="KW-0067">ATP-binding</keyword>
<dbReference type="AlphaFoldDB" id="A0A1V3KYI9"/>
<dbReference type="InterPro" id="IPR027417">
    <property type="entry name" value="P-loop_NTPase"/>
</dbReference>
<comment type="caution">
    <text evidence="5">The sequence shown here is derived from an EMBL/GenBank/DDBJ whole genome shotgun (WGS) entry which is preliminary data.</text>
</comment>
<dbReference type="InterPro" id="IPR045455">
    <property type="entry name" value="NrS-1_pol-like_helicase"/>
</dbReference>
<evidence type="ECO:0000313" key="6">
    <source>
        <dbReference type="Proteomes" id="UP000189549"/>
    </source>
</evidence>
<dbReference type="GO" id="GO:0005524">
    <property type="term" value="F:ATP binding"/>
    <property type="evidence" value="ECO:0007669"/>
    <property type="project" value="UniProtKB-KW"/>
</dbReference>
<dbReference type="PANTHER" id="PTHR35372:SF2">
    <property type="entry name" value="SF3 HELICASE DOMAIN-CONTAINING PROTEIN"/>
    <property type="match status" value="1"/>
</dbReference>
<dbReference type="SUPFAM" id="SSF52540">
    <property type="entry name" value="P-loop containing nucleoside triphosphate hydrolases"/>
    <property type="match status" value="1"/>
</dbReference>
<keyword evidence="1" id="KW-0547">Nucleotide-binding</keyword>
<sequence>MKTKRKNAPYLAEQAQDGAELIILIGSKAWQAWNKGEGLEWSLLAQAIKTDPKQPPVIIGESQLSEINLLNLAENDRTSVRLCQFGKFSHSEALPAVVANLAKNTQVQQLTLCDSLGELQENGNLSDWLKRTREAKGDSVAEMLAEKQNKKAVMIDFLSEKPTQKEIAEAFLDWIDKPLRRDINEGKPLEYNGLYWEPMQDHHLQRKVMDFYDEFGGDYTARHLKSIADLIVLKADEIPAQSPDFIGFENGVINKKTGEFLAHSINHYLRGIEKISCNIQSKNTPHFDDWIEFVTNGNTNRKNAILAGLYMVLTNRHEWGLFLEATGVAGAGKSVFSQIASIINGGSNTAYISLQELEIDKKRAMLIGKSLAISPDQKPYKGSADELKAITGGDSITVKINYVGDFSTKLTPVFMLVTNYPLNFIDRNGGIGRRRIIIPFERPIPKEKKDVHFAEKVQAEVYGIVNKLLALFPDPDKARAILEDYKELDEGKNIKREANHLIDFLGHFEIREHRTEKALRVGKAQGGFIPYGDRTGRPDSIYSAYLYFCECNGLTPINRFSFNNSIADAFKILGEKIPYEDKMHYGHPTTNVYWKNRDLSIRQWEG</sequence>
<dbReference type="Gene3D" id="3.40.50.300">
    <property type="entry name" value="P-loop containing nucleotide triphosphate hydrolases"/>
    <property type="match status" value="1"/>
</dbReference>
<evidence type="ECO:0000256" key="1">
    <source>
        <dbReference type="ARBA" id="ARBA00022741"/>
    </source>
</evidence>
<dbReference type="Pfam" id="PF08706">
    <property type="entry name" value="D5_N"/>
    <property type="match status" value="1"/>
</dbReference>
<evidence type="ECO:0000256" key="2">
    <source>
        <dbReference type="ARBA" id="ARBA00022801"/>
    </source>
</evidence>
<keyword evidence="2" id="KW-0378">Hydrolase</keyword>
<feature type="domain" description="SF3 helicase" evidence="4">
    <location>
        <begin position="300"/>
        <end position="453"/>
    </location>
</feature>
<dbReference type="EMBL" id="MLAH01000086">
    <property type="protein sequence ID" value="OOF82675.1"/>
    <property type="molecule type" value="Genomic_DNA"/>
</dbReference>
<dbReference type="GO" id="GO:0016787">
    <property type="term" value="F:hydrolase activity"/>
    <property type="evidence" value="ECO:0007669"/>
    <property type="project" value="UniProtKB-KW"/>
</dbReference>
<dbReference type="PROSITE" id="PS51206">
    <property type="entry name" value="SF3_HELICASE_1"/>
    <property type="match status" value="1"/>
</dbReference>
<organism evidence="5 6">
    <name type="scientific">Rodentibacter ratti</name>
    <dbReference type="NCBI Taxonomy" id="1906745"/>
    <lineage>
        <taxon>Bacteria</taxon>
        <taxon>Pseudomonadati</taxon>
        <taxon>Pseudomonadota</taxon>
        <taxon>Gammaproteobacteria</taxon>
        <taxon>Pasteurellales</taxon>
        <taxon>Pasteurellaceae</taxon>
        <taxon>Rodentibacter</taxon>
    </lineage>
</organism>
<dbReference type="Proteomes" id="UP000189549">
    <property type="component" value="Unassembled WGS sequence"/>
</dbReference>
<protein>
    <submittedName>
        <fullName evidence="5">D5 N like family protein</fullName>
    </submittedName>
</protein>
<dbReference type="RefSeq" id="WP_077477085.1">
    <property type="nucleotide sequence ID" value="NZ_MLAH01000086.1"/>
</dbReference>
<dbReference type="InterPro" id="IPR014015">
    <property type="entry name" value="Helicase_SF3_DNA-vir"/>
</dbReference>
<dbReference type="PANTHER" id="PTHR35372">
    <property type="entry name" value="ATP BINDING PROTEIN-RELATED"/>
    <property type="match status" value="1"/>
</dbReference>
<dbReference type="InterPro" id="IPR036388">
    <property type="entry name" value="WH-like_DNA-bd_sf"/>
</dbReference>
<gene>
    <name evidence="5" type="ORF">BKG93_11020</name>
</gene>
<dbReference type="SMART" id="SM00885">
    <property type="entry name" value="D5_N"/>
    <property type="match status" value="1"/>
</dbReference>
<name>A0A1V3KYI9_9PAST</name>
<proteinExistence type="predicted"/>
<evidence type="ECO:0000256" key="3">
    <source>
        <dbReference type="ARBA" id="ARBA00022840"/>
    </source>
</evidence>
<dbReference type="Gene3D" id="1.10.10.10">
    <property type="entry name" value="Winged helix-like DNA-binding domain superfamily/Winged helix DNA-binding domain"/>
    <property type="match status" value="1"/>
</dbReference>
<evidence type="ECO:0000259" key="4">
    <source>
        <dbReference type="PROSITE" id="PS51206"/>
    </source>
</evidence>
<dbReference type="Pfam" id="PF19263">
    <property type="entry name" value="DUF5906"/>
    <property type="match status" value="1"/>
</dbReference>
<reference evidence="5 6" key="1">
    <citation type="submission" date="2016-10" db="EMBL/GenBank/DDBJ databases">
        <title>Rodentibacter gen. nov. and new species.</title>
        <authorList>
            <person name="Christensen H."/>
        </authorList>
    </citation>
    <scope>NUCLEOTIDE SEQUENCE [LARGE SCALE GENOMIC DNA]</scope>
    <source>
        <strain evidence="5 6">Ppn157</strain>
    </source>
</reference>
<accession>A0A1V3KYI9</accession>
<evidence type="ECO:0000313" key="5">
    <source>
        <dbReference type="EMBL" id="OOF82675.1"/>
    </source>
</evidence>
<dbReference type="InterPro" id="IPR014818">
    <property type="entry name" value="Phage/plasmid_primase_P4_C"/>
</dbReference>